<dbReference type="SUPFAM" id="SSF52218">
    <property type="entry name" value="Flavoproteins"/>
    <property type="match status" value="1"/>
</dbReference>
<gene>
    <name evidence="2" type="ordered locus">Deipr_2535</name>
</gene>
<dbReference type="GO" id="GO:0005829">
    <property type="term" value="C:cytosol"/>
    <property type="evidence" value="ECO:0007669"/>
    <property type="project" value="TreeGrafter"/>
</dbReference>
<evidence type="ECO:0000259" key="1">
    <source>
        <dbReference type="Pfam" id="PF03358"/>
    </source>
</evidence>
<dbReference type="PANTHER" id="PTHR30543:SF21">
    <property type="entry name" value="NAD(P)H-DEPENDENT FMN REDUCTASE LOT6"/>
    <property type="match status" value="1"/>
</dbReference>
<reference evidence="3" key="1">
    <citation type="submission" date="2011-02" db="EMBL/GenBank/DDBJ databases">
        <title>The complete sequence of plasmid3 of Deinococcus proteolyticus DSM 20540.</title>
        <authorList>
            <consortium name="US DOE Joint Genome Institute (JGI-PGF)"/>
            <person name="Lucas S."/>
            <person name="Copeland A."/>
            <person name="Lapidus A."/>
            <person name="Bruce D."/>
            <person name="Goodwin L."/>
            <person name="Pitluck S."/>
            <person name="Kyrpides N."/>
            <person name="Mavromatis K."/>
            <person name="Pagani I."/>
            <person name="Ivanova N."/>
            <person name="Ovchinnikova G."/>
            <person name="Zeytun A."/>
            <person name="Detter J.C."/>
            <person name="Han C."/>
            <person name="Land M."/>
            <person name="Hauser L."/>
            <person name="Markowitz V."/>
            <person name="Cheng J.-F."/>
            <person name="Hugenholtz P."/>
            <person name="Woyke T."/>
            <person name="Wu D."/>
            <person name="Pukall R."/>
            <person name="Steenblock K."/>
            <person name="Brambilla E."/>
            <person name="Klenk H.-P."/>
            <person name="Eisen J.A."/>
        </authorList>
    </citation>
    <scope>NUCLEOTIDE SEQUENCE [LARGE SCALE GENOMIC DNA]</scope>
    <source>
        <strain evidence="3">ATCC 35074 / DSM 20540 / JCM 6276 / NBRC 101906 / NCIMB 13154 / VKM Ac-1939 / CCM 2703 / MRP</strain>
        <plasmid evidence="3">Plasmid pDEIPR03</plasmid>
    </source>
</reference>
<dbReference type="KEGG" id="dpt:Deipr_2535"/>
<feature type="domain" description="NADPH-dependent FMN reductase-like" evidence="1">
    <location>
        <begin position="10"/>
        <end position="153"/>
    </location>
</feature>
<keyword evidence="3" id="KW-1185">Reference proteome</keyword>
<dbReference type="HOGENOM" id="CLU_055322_4_2_0"/>
<dbReference type="GO" id="GO:0010181">
    <property type="term" value="F:FMN binding"/>
    <property type="evidence" value="ECO:0007669"/>
    <property type="project" value="TreeGrafter"/>
</dbReference>
<keyword evidence="2" id="KW-0614">Plasmid</keyword>
<dbReference type="Pfam" id="PF03358">
    <property type="entry name" value="FMN_red"/>
    <property type="match status" value="1"/>
</dbReference>
<dbReference type="InterPro" id="IPR050712">
    <property type="entry name" value="NAD(P)H-dep_reductase"/>
</dbReference>
<reference evidence="2 3" key="2">
    <citation type="journal article" date="2012" name="Stand. Genomic Sci.">
        <title>Complete genome sequence of the orange-red pigmented, radioresistant Deinococcus proteolyticus type strain (MRP(T)).</title>
        <authorList>
            <person name="Copeland A."/>
            <person name="Zeytun A."/>
            <person name="Yassawong M."/>
            <person name="Nolan M."/>
            <person name="Lucas S."/>
            <person name="Hammon N."/>
            <person name="Deshpande S."/>
            <person name="Cheng J.F."/>
            <person name="Han C."/>
            <person name="Tapia R."/>
            <person name="Goodwin L.A."/>
            <person name="Pitluck S."/>
            <person name="Mavromatis K."/>
            <person name="Liolios K."/>
            <person name="Pagani I."/>
            <person name="Ivanova N."/>
            <person name="Mikhailova N."/>
            <person name="Pati A."/>
            <person name="Chen A."/>
            <person name="Palaniappan K."/>
            <person name="Land M."/>
            <person name="Hauser L."/>
            <person name="Jeffries C.D."/>
            <person name="Brambilla E.M."/>
            <person name="Rohde M."/>
            <person name="Sikorski J."/>
            <person name="Pukall R."/>
            <person name="Goker M."/>
            <person name="Detter J.C."/>
            <person name="Woyke T."/>
            <person name="Bristow J."/>
            <person name="Eisen J.A."/>
            <person name="Markowitz V."/>
            <person name="Hugenholtz P."/>
            <person name="Kyrpides N.C."/>
            <person name="Klenk H.P."/>
            <person name="Lapidus A."/>
        </authorList>
    </citation>
    <scope>NUCLEOTIDE SEQUENCE [LARGE SCALE GENOMIC DNA]</scope>
    <source>
        <strain evidence="3">ATCC 35074 / DSM 20540 / JCM 6276 / NBRC 101906 / NCIMB 13154 / VKM Ac-1939 / CCM 2703 / MRP</strain>
        <plasmid evidence="3">Plasmid pDEIPR03</plasmid>
    </source>
</reference>
<dbReference type="eggNOG" id="COG0431">
    <property type="taxonomic scope" value="Bacteria"/>
</dbReference>
<dbReference type="OrthoDB" id="9806724at2"/>
<dbReference type="InterPro" id="IPR005025">
    <property type="entry name" value="FMN_Rdtase-like_dom"/>
</dbReference>
<dbReference type="PANTHER" id="PTHR30543">
    <property type="entry name" value="CHROMATE REDUCTASE"/>
    <property type="match status" value="1"/>
</dbReference>
<dbReference type="Proteomes" id="UP000007718">
    <property type="component" value="Plasmid pDEIPR03"/>
</dbReference>
<dbReference type="Gene3D" id="3.40.50.360">
    <property type="match status" value="1"/>
</dbReference>
<accession>F0RQU3</accession>
<sequence length="191" mass="20630">MTDSTSKPLRVCALLGSLRQGSYNRMLLNAATEVAPDSLDIQFFDRLREIPLYDGDLEAEGTPESVLALREAIKAADLLLIVSPEYNRDIPGGLKNALDWVSRDKSVLSGKPTAIMGASTGGFGTTRMQAALRLSCVQTGNLVMTQPEIAVPFVDKKVEDGRLTDADTLKFLTGFMKAAADWATLHQGQQG</sequence>
<geneLocation type="plasmid" evidence="2 3">
    <name>pDEIPR03</name>
</geneLocation>
<dbReference type="InterPro" id="IPR029039">
    <property type="entry name" value="Flavoprotein-like_sf"/>
</dbReference>
<dbReference type="GO" id="GO:0016491">
    <property type="term" value="F:oxidoreductase activity"/>
    <property type="evidence" value="ECO:0007669"/>
    <property type="project" value="InterPro"/>
</dbReference>
<dbReference type="RefSeq" id="WP_013623159.1">
    <property type="nucleotide sequence ID" value="NC_015170.1"/>
</dbReference>
<name>F0RQU3_DEIPM</name>
<evidence type="ECO:0000313" key="2">
    <source>
        <dbReference type="EMBL" id="ADY27652.1"/>
    </source>
</evidence>
<dbReference type="EMBL" id="CP002539">
    <property type="protein sequence ID" value="ADY27652.1"/>
    <property type="molecule type" value="Genomic_DNA"/>
</dbReference>
<dbReference type="AlphaFoldDB" id="F0RQU3"/>
<proteinExistence type="predicted"/>
<evidence type="ECO:0000313" key="3">
    <source>
        <dbReference type="Proteomes" id="UP000007718"/>
    </source>
</evidence>
<protein>
    <submittedName>
        <fullName evidence="2">NADPH-dependent FMN reductase</fullName>
    </submittedName>
</protein>
<organism evidence="2 3">
    <name type="scientific">Deinococcus proteolyticus (strain ATCC 35074 / DSM 20540 / JCM 6276 / NBRC 101906 / NCIMB 13154 / VKM Ac-1939 / CCM 2703 / MRP)</name>
    <dbReference type="NCBI Taxonomy" id="693977"/>
    <lineage>
        <taxon>Bacteria</taxon>
        <taxon>Thermotogati</taxon>
        <taxon>Deinococcota</taxon>
        <taxon>Deinococci</taxon>
        <taxon>Deinococcales</taxon>
        <taxon>Deinococcaceae</taxon>
        <taxon>Deinococcus</taxon>
    </lineage>
</organism>